<dbReference type="PANTHER" id="PTHR35337:SF1">
    <property type="entry name" value="SLR1478 PROTEIN"/>
    <property type="match status" value="1"/>
</dbReference>
<dbReference type="InterPro" id="IPR002798">
    <property type="entry name" value="SpoIIM-like"/>
</dbReference>
<dbReference type="EMBL" id="FNBH01000001">
    <property type="protein sequence ID" value="SDE79024.1"/>
    <property type="molecule type" value="Genomic_DNA"/>
</dbReference>
<feature type="transmembrane region" description="Helical" evidence="1">
    <location>
        <begin position="289"/>
        <end position="309"/>
    </location>
</feature>
<reference evidence="3" key="1">
    <citation type="submission" date="2016-10" db="EMBL/GenBank/DDBJ databases">
        <authorList>
            <person name="Varghese N."/>
            <person name="Submissions S."/>
        </authorList>
    </citation>
    <scope>NUCLEOTIDE SEQUENCE [LARGE SCALE GENOMIC DNA]</scope>
    <source>
        <strain evidence="3">DSM 19684</strain>
    </source>
</reference>
<dbReference type="Pfam" id="PF01944">
    <property type="entry name" value="SpoIIM"/>
    <property type="match status" value="1"/>
</dbReference>
<evidence type="ECO:0000313" key="2">
    <source>
        <dbReference type="EMBL" id="SDE79024.1"/>
    </source>
</evidence>
<sequence length="330" mass="37665">MREVAFIKQNKAKWLEIEQVVNGKMKKNPDDLSSLYINLINDLSFAQTYYPKSKTTVYLNFLSSQIFQRIYKTKRIEENRIRHFFVTEVPMTVYQYRRYLYYAFCFFVLFVAIGVISSIYDKDFATLILGEGYVNQTLENIKKGDATAIYGSGSNWSSSIMIIANNLVVGAKLYIYGISGGVGTLYALMQNSIMLGAFQFFFKTQNVLLESAKGIWLHGAFEIFGMVVEAMAGLILGASILFPKTLSRLESFKQGFRDSFKIFLSTVPFTIFAGMIEGFVTRYAQTMPLILNLVIIFGTLSLIAFYYFIYPFILIKKLNQNVLVSGDKNR</sequence>
<keyword evidence="3" id="KW-1185">Reference proteome</keyword>
<dbReference type="STRING" id="454006.SAMN05421825_0210"/>
<evidence type="ECO:0000256" key="1">
    <source>
        <dbReference type="SAM" id="Phobius"/>
    </source>
</evidence>
<evidence type="ECO:0000313" key="3">
    <source>
        <dbReference type="Proteomes" id="UP000199203"/>
    </source>
</evidence>
<feature type="transmembrane region" description="Helical" evidence="1">
    <location>
        <begin position="99"/>
        <end position="120"/>
    </location>
</feature>
<feature type="transmembrane region" description="Helical" evidence="1">
    <location>
        <begin position="182"/>
        <end position="202"/>
    </location>
</feature>
<name>A0A1G7FSZ8_9FLAO</name>
<dbReference type="Proteomes" id="UP000199203">
    <property type="component" value="Unassembled WGS sequence"/>
</dbReference>
<feature type="transmembrane region" description="Helical" evidence="1">
    <location>
        <begin position="262"/>
        <end position="283"/>
    </location>
</feature>
<gene>
    <name evidence="2" type="ORF">SAMN05421825_0210</name>
</gene>
<proteinExistence type="predicted"/>
<feature type="transmembrane region" description="Helical" evidence="1">
    <location>
        <begin position="156"/>
        <end position="175"/>
    </location>
</feature>
<dbReference type="PANTHER" id="PTHR35337">
    <property type="entry name" value="SLR1478 PROTEIN"/>
    <property type="match status" value="1"/>
</dbReference>
<dbReference type="OrthoDB" id="9800053at2"/>
<accession>A0A1G7FSZ8</accession>
<organism evidence="2 3">
    <name type="scientific">Epilithonimonas hungarica</name>
    <dbReference type="NCBI Taxonomy" id="454006"/>
    <lineage>
        <taxon>Bacteria</taxon>
        <taxon>Pseudomonadati</taxon>
        <taxon>Bacteroidota</taxon>
        <taxon>Flavobacteriia</taxon>
        <taxon>Flavobacteriales</taxon>
        <taxon>Weeksellaceae</taxon>
        <taxon>Chryseobacterium group</taxon>
        <taxon>Epilithonimonas</taxon>
    </lineage>
</organism>
<keyword evidence="1" id="KW-0812">Transmembrane</keyword>
<keyword evidence="1" id="KW-0472">Membrane</keyword>
<keyword evidence="1" id="KW-1133">Transmembrane helix</keyword>
<feature type="transmembrane region" description="Helical" evidence="1">
    <location>
        <begin position="214"/>
        <end position="242"/>
    </location>
</feature>
<dbReference type="RefSeq" id="WP_089870650.1">
    <property type="nucleotide sequence ID" value="NZ_FNBH01000001.1"/>
</dbReference>
<protein>
    <submittedName>
        <fullName evidence="2">Uncharacterized membrane protein SpoIIM, required for sporulation</fullName>
    </submittedName>
</protein>
<dbReference type="AlphaFoldDB" id="A0A1G7FSZ8"/>